<evidence type="ECO:0000256" key="4">
    <source>
        <dbReference type="ARBA" id="ARBA00037746"/>
    </source>
</evidence>
<dbReference type="PROSITE" id="PS50158">
    <property type="entry name" value="ZF_CCHC"/>
    <property type="match status" value="1"/>
</dbReference>
<sequence length="54" mass="6050">MQNQTDIEGLIGRLTQKQDNSVKAGCKKCGYTGHLTFQCRNILKIDSEHDVVVD</sequence>
<evidence type="ECO:0000313" key="8">
    <source>
        <dbReference type="Proteomes" id="UP001152795"/>
    </source>
</evidence>
<dbReference type="Pfam" id="PF13917">
    <property type="entry name" value="zf-CCHC_3"/>
    <property type="match status" value="1"/>
</dbReference>
<dbReference type="PANTHER" id="PTHR31437:SF1">
    <property type="entry name" value="PROTEIN SREK1IP1"/>
    <property type="match status" value="1"/>
</dbReference>
<feature type="non-terminal residue" evidence="7">
    <location>
        <position position="1"/>
    </location>
</feature>
<accession>A0A7D9HML0</accession>
<evidence type="ECO:0000256" key="2">
    <source>
        <dbReference type="ARBA" id="ARBA00022771"/>
    </source>
</evidence>
<dbReference type="Proteomes" id="UP001152795">
    <property type="component" value="Unassembled WGS sequence"/>
</dbReference>
<name>A0A7D9HML0_PARCT</name>
<evidence type="ECO:0000313" key="7">
    <source>
        <dbReference type="EMBL" id="CAB3986206.1"/>
    </source>
</evidence>
<keyword evidence="2" id="KW-0863">Zinc-finger</keyword>
<keyword evidence="8" id="KW-1185">Reference proteome</keyword>
<comment type="function">
    <text evidence="4">Possible splicing regulator involved in the control of cellular survival.</text>
</comment>
<evidence type="ECO:0000256" key="3">
    <source>
        <dbReference type="ARBA" id="ARBA00022833"/>
    </source>
</evidence>
<comment type="caution">
    <text evidence="7">The sequence shown here is derived from an EMBL/GenBank/DDBJ whole genome shotgun (WGS) entry which is preliminary data.</text>
</comment>
<proteinExistence type="predicted"/>
<reference evidence="7" key="1">
    <citation type="submission" date="2020-04" db="EMBL/GenBank/DDBJ databases">
        <authorList>
            <person name="Alioto T."/>
            <person name="Alioto T."/>
            <person name="Gomez Garrido J."/>
        </authorList>
    </citation>
    <scope>NUCLEOTIDE SEQUENCE</scope>
    <source>
        <strain evidence="7">A484AB</strain>
    </source>
</reference>
<keyword evidence="3" id="KW-0862">Zinc</keyword>
<evidence type="ECO:0000256" key="1">
    <source>
        <dbReference type="ARBA" id="ARBA00022723"/>
    </source>
</evidence>
<protein>
    <recommendedName>
        <fullName evidence="5">Protein SREK1IP1</fullName>
    </recommendedName>
</protein>
<gene>
    <name evidence="7" type="ORF">PACLA_8A068780</name>
</gene>
<dbReference type="OrthoDB" id="5596742at2759"/>
<dbReference type="EMBL" id="CACRXK020000979">
    <property type="protein sequence ID" value="CAB3986206.1"/>
    <property type="molecule type" value="Genomic_DNA"/>
</dbReference>
<dbReference type="GO" id="GO:0008270">
    <property type="term" value="F:zinc ion binding"/>
    <property type="evidence" value="ECO:0007669"/>
    <property type="project" value="UniProtKB-KW"/>
</dbReference>
<dbReference type="AlphaFoldDB" id="A0A7D9HML0"/>
<feature type="domain" description="CCHC-type" evidence="6">
    <location>
        <begin position="26"/>
        <end position="41"/>
    </location>
</feature>
<evidence type="ECO:0000256" key="5">
    <source>
        <dbReference type="ARBA" id="ARBA00039180"/>
    </source>
</evidence>
<dbReference type="PANTHER" id="PTHR31437">
    <property type="entry name" value="SREK1IP1 FAMILY MEMBER"/>
    <property type="match status" value="1"/>
</dbReference>
<dbReference type="InterPro" id="IPR001878">
    <property type="entry name" value="Znf_CCHC"/>
</dbReference>
<keyword evidence="1" id="KW-0479">Metal-binding</keyword>
<dbReference type="GO" id="GO:0003676">
    <property type="term" value="F:nucleic acid binding"/>
    <property type="evidence" value="ECO:0007669"/>
    <property type="project" value="InterPro"/>
</dbReference>
<organism evidence="7 8">
    <name type="scientific">Paramuricea clavata</name>
    <name type="common">Red gorgonian</name>
    <name type="synonym">Violescent sea-whip</name>
    <dbReference type="NCBI Taxonomy" id="317549"/>
    <lineage>
        <taxon>Eukaryota</taxon>
        <taxon>Metazoa</taxon>
        <taxon>Cnidaria</taxon>
        <taxon>Anthozoa</taxon>
        <taxon>Octocorallia</taxon>
        <taxon>Malacalcyonacea</taxon>
        <taxon>Plexauridae</taxon>
        <taxon>Paramuricea</taxon>
    </lineage>
</organism>
<dbReference type="InterPro" id="IPR036875">
    <property type="entry name" value="Znf_CCHC_sf"/>
</dbReference>
<evidence type="ECO:0000259" key="6">
    <source>
        <dbReference type="PROSITE" id="PS50158"/>
    </source>
</evidence>
<dbReference type="SUPFAM" id="SSF57756">
    <property type="entry name" value="Retrovirus zinc finger-like domains"/>
    <property type="match status" value="1"/>
</dbReference>